<keyword evidence="5 6" id="KW-0472">Membrane</keyword>
<accession>A0AAU8IGH3</accession>
<protein>
    <recommendedName>
        <fullName evidence="6">Phosphatidylglycerol lysyltransferase</fullName>
        <ecNumber evidence="6">2.3.2.3</ecNumber>
    </recommendedName>
    <alternativeName>
        <fullName evidence="6">Lysylphosphatidylglycerol synthase</fullName>
    </alternativeName>
</protein>
<dbReference type="PANTHER" id="PTHR39087:SF2">
    <property type="entry name" value="UPF0104 MEMBRANE PROTEIN MJ1595"/>
    <property type="match status" value="1"/>
</dbReference>
<dbReference type="EC" id="2.3.2.3" evidence="6"/>
<dbReference type="RefSeq" id="WP_353948377.1">
    <property type="nucleotide sequence ID" value="NZ_CP159510.1"/>
</dbReference>
<feature type="transmembrane region" description="Helical" evidence="6">
    <location>
        <begin position="44"/>
        <end position="62"/>
    </location>
</feature>
<keyword evidence="4 6" id="KW-1133">Transmembrane helix</keyword>
<dbReference type="EMBL" id="CP159510">
    <property type="protein sequence ID" value="XCJ17060.1"/>
    <property type="molecule type" value="Genomic_DNA"/>
</dbReference>
<keyword evidence="6" id="KW-0808">Transferase</keyword>
<keyword evidence="6" id="KW-0443">Lipid metabolism</keyword>
<evidence type="ECO:0000256" key="1">
    <source>
        <dbReference type="ARBA" id="ARBA00004651"/>
    </source>
</evidence>
<keyword evidence="2" id="KW-1003">Cell membrane</keyword>
<dbReference type="AlphaFoldDB" id="A0AAU8IGH3"/>
<proteinExistence type="inferred from homology"/>
<evidence type="ECO:0000256" key="3">
    <source>
        <dbReference type="ARBA" id="ARBA00022692"/>
    </source>
</evidence>
<comment type="subcellular location">
    <subcellularLocation>
        <location evidence="1 6">Cell membrane</location>
        <topology evidence="1 6">Multi-pass membrane protein</topology>
    </subcellularLocation>
</comment>
<dbReference type="PANTHER" id="PTHR39087">
    <property type="entry name" value="UPF0104 MEMBRANE PROTEIN MJ1595"/>
    <property type="match status" value="1"/>
</dbReference>
<reference evidence="7" key="1">
    <citation type="submission" date="2024-06" db="EMBL/GenBank/DDBJ databases">
        <authorList>
            <person name="Fan A."/>
            <person name="Zhang F.Y."/>
            <person name="Zhang L."/>
        </authorList>
    </citation>
    <scope>NUCLEOTIDE SEQUENCE</scope>
    <source>
        <strain evidence="7">Y61</strain>
    </source>
</reference>
<feature type="transmembrane region" description="Helical" evidence="6">
    <location>
        <begin position="74"/>
        <end position="95"/>
    </location>
</feature>
<evidence type="ECO:0000256" key="5">
    <source>
        <dbReference type="ARBA" id="ARBA00023136"/>
    </source>
</evidence>
<organism evidence="7">
    <name type="scientific">Sporolactobacillus sp. Y61</name>
    <dbReference type="NCBI Taxonomy" id="3160863"/>
    <lineage>
        <taxon>Bacteria</taxon>
        <taxon>Bacillati</taxon>
        <taxon>Bacillota</taxon>
        <taxon>Bacilli</taxon>
        <taxon>Bacillales</taxon>
        <taxon>Sporolactobacillaceae</taxon>
        <taxon>Sporolactobacillus</taxon>
    </lineage>
</organism>
<dbReference type="GO" id="GO:0046677">
    <property type="term" value="P:response to antibiotic"/>
    <property type="evidence" value="ECO:0007669"/>
    <property type="project" value="UniProtKB-KW"/>
</dbReference>
<evidence type="ECO:0000256" key="6">
    <source>
        <dbReference type="RuleBase" id="RU363042"/>
    </source>
</evidence>
<keyword evidence="3 6" id="KW-0812">Transmembrane</keyword>
<dbReference type="Pfam" id="PF03706">
    <property type="entry name" value="LPG_synthase_TM"/>
    <property type="match status" value="1"/>
</dbReference>
<keyword evidence="6" id="KW-0046">Antibiotic resistance</keyword>
<evidence type="ECO:0000256" key="2">
    <source>
        <dbReference type="ARBA" id="ARBA00022475"/>
    </source>
</evidence>
<dbReference type="InterPro" id="IPR022791">
    <property type="entry name" value="L-PG_synthase/AglD"/>
</dbReference>
<feature type="transmembrane region" description="Helical" evidence="6">
    <location>
        <begin position="267"/>
        <end position="289"/>
    </location>
</feature>
<dbReference type="GO" id="GO:0005886">
    <property type="term" value="C:plasma membrane"/>
    <property type="evidence" value="ECO:0007669"/>
    <property type="project" value="UniProtKB-SubCell"/>
</dbReference>
<feature type="transmembrane region" description="Helical" evidence="6">
    <location>
        <begin position="190"/>
        <end position="218"/>
    </location>
</feature>
<sequence>MSGKTKFKLIAGIIITIVIIYYSIKSLGKLDLSLLSQSKINWVLVFFSIVITIYSNYIRGLGYTRGMDPNIDRLTAFQIVGIGHAANMVLPLHIGDGLRLAFFPADYSAIRRTKLVVIPAIADSIAIIMISLLAVPFSGFRDPEIVRTLWILFFICIALAVVFLASIFLIPRFRKYMNDYLNIGLLKMMFWAFLSYLLLLIATWLGLAACGFGLSASLRMSLAVFATTNIIGFIPASPGAVGLFEYGVIIGLAGLGVPQSTALSVGLLLHVSLYAAMLPMGIILYIIALKSKYRKELKKLLRQK</sequence>
<evidence type="ECO:0000256" key="4">
    <source>
        <dbReference type="ARBA" id="ARBA00022989"/>
    </source>
</evidence>
<feature type="transmembrane region" description="Helical" evidence="6">
    <location>
        <begin position="230"/>
        <end position="255"/>
    </location>
</feature>
<name>A0AAU8IGH3_9BACL</name>
<comment type="similarity">
    <text evidence="6">Belongs to the LPG synthase family.</text>
</comment>
<comment type="catalytic activity">
    <reaction evidence="6">
        <text>L-lysyl-tRNA(Lys) + a 1,2-diacyl-sn-glycero-3-phospho-(1'-sn-glycerol) = a 1,2-diacyl-sn-glycero-3-phospho-1'-(3'-O-L-lysyl)-sn-glycerol + tRNA(Lys)</text>
        <dbReference type="Rhea" id="RHEA:10668"/>
        <dbReference type="Rhea" id="RHEA-COMP:9696"/>
        <dbReference type="Rhea" id="RHEA-COMP:9697"/>
        <dbReference type="ChEBI" id="CHEBI:64716"/>
        <dbReference type="ChEBI" id="CHEBI:75792"/>
        <dbReference type="ChEBI" id="CHEBI:78442"/>
        <dbReference type="ChEBI" id="CHEBI:78529"/>
        <dbReference type="EC" id="2.3.2.3"/>
    </reaction>
</comment>
<dbReference type="GO" id="GO:0050071">
    <property type="term" value="F:phosphatidylglycerol lysyltransferase activity"/>
    <property type="evidence" value="ECO:0007669"/>
    <property type="project" value="UniProtKB-EC"/>
</dbReference>
<evidence type="ECO:0000313" key="7">
    <source>
        <dbReference type="EMBL" id="XCJ17060.1"/>
    </source>
</evidence>
<dbReference type="GO" id="GO:0006629">
    <property type="term" value="P:lipid metabolic process"/>
    <property type="evidence" value="ECO:0007669"/>
    <property type="project" value="UniProtKB-KW"/>
</dbReference>
<feature type="transmembrane region" description="Helical" evidence="6">
    <location>
        <begin position="149"/>
        <end position="170"/>
    </location>
</feature>
<feature type="transmembrane region" description="Helical" evidence="6">
    <location>
        <begin position="7"/>
        <end position="24"/>
    </location>
</feature>
<gene>
    <name evidence="6" type="primary">mprF</name>
    <name evidence="7" type="ORF">ABNN70_00445</name>
</gene>
<feature type="transmembrane region" description="Helical" evidence="6">
    <location>
        <begin position="115"/>
        <end position="137"/>
    </location>
</feature>
<comment type="function">
    <text evidence="6">Catalyzes the transfer of a lysyl group from L-lysyl-tRNA(Lys) to membrane-bound phosphatidylglycerol (PG), which produces lysylphosphatidylglycerol (LPG), a major component of the bacterial membrane with a positive net charge. LPG synthesis contributes to bacterial virulence as it is involved in the resistance mechanism against cationic antimicrobial peptides (CAMP) produces by the host's immune system (defensins, cathelicidins) and by the competing microorganisms.</text>
</comment>